<dbReference type="GO" id="GO:0030170">
    <property type="term" value="F:pyridoxal phosphate binding"/>
    <property type="evidence" value="ECO:0007669"/>
    <property type="project" value="InterPro"/>
</dbReference>
<dbReference type="Gene3D" id="3.90.1150.10">
    <property type="entry name" value="Aspartate Aminotransferase, domain 1"/>
    <property type="match status" value="1"/>
</dbReference>
<comment type="cofactor">
    <cofactor evidence="1">
        <name>pyridoxal 5'-phosphate</name>
        <dbReference type="ChEBI" id="CHEBI:597326"/>
    </cofactor>
</comment>
<accession>A0A7C2UQZ6</accession>
<sequence length="388" mass="42774">MRTASIHAHGFHDRELGVRMVPIYLTSIFEQPNPISGETKIIEGGRELKYAREEGPTTRYLEKTLAVLEGGEDALAFNSGMGAITSLLLTYLRSGMKVVVPMESYSGTIALLQQLSERINFRVVKVWPSTEKIVESIEEGADMAIVETMTNPTLRVIDVGEVARVSKERGTKLIVDNTLASPVIYTPLSDGALFAVESATKYIAGHNDAIGGFIAGSEHDLSAVWEWRKLTGTILQPTEAFLIQRGIKTLEIRFEAHSRNAQVVAEFLSEHPKVEEVFYPGLSRSPHRRVAEKLFKKKLYGGIVSFIVRGGEASARTVLKNLKLIIPSPSFGGPESLLTYPVISASKYIPKEERDRLGITEGLLRLSVGLEDVDDIIEDLDRALRAIA</sequence>
<dbReference type="PANTHER" id="PTHR11808:SF15">
    <property type="entry name" value="CYSTATHIONINE GAMMA-LYASE"/>
    <property type="match status" value="1"/>
</dbReference>
<dbReference type="InterPro" id="IPR000277">
    <property type="entry name" value="Cys/Met-Metab_PyrdxlP-dep_enz"/>
</dbReference>
<comment type="caution">
    <text evidence="4">The sequence shown here is derived from an EMBL/GenBank/DDBJ whole genome shotgun (WGS) entry which is preliminary data.</text>
</comment>
<dbReference type="FunFam" id="3.40.640.10:FF:000046">
    <property type="entry name" value="Cystathionine gamma-lyase"/>
    <property type="match status" value="1"/>
</dbReference>
<dbReference type="AlphaFoldDB" id="A0A7C2UQZ6"/>
<dbReference type="NCBIfam" id="NF006347">
    <property type="entry name" value="PRK08574.1"/>
    <property type="match status" value="1"/>
</dbReference>
<dbReference type="GO" id="GO:0019343">
    <property type="term" value="P:cysteine biosynthetic process via cystathionine"/>
    <property type="evidence" value="ECO:0007669"/>
    <property type="project" value="TreeGrafter"/>
</dbReference>
<dbReference type="InterPro" id="IPR015422">
    <property type="entry name" value="PyrdxlP-dep_Trfase_small"/>
</dbReference>
<evidence type="ECO:0000256" key="2">
    <source>
        <dbReference type="ARBA" id="ARBA00009077"/>
    </source>
</evidence>
<organism evidence="4">
    <name type="scientific">Fervidicoccus fontis</name>
    <dbReference type="NCBI Taxonomy" id="683846"/>
    <lineage>
        <taxon>Archaea</taxon>
        <taxon>Thermoproteota</taxon>
        <taxon>Thermoprotei</taxon>
        <taxon>Fervidicoccales</taxon>
        <taxon>Fervidicoccaceae</taxon>
        <taxon>Fervidicoccus</taxon>
    </lineage>
</organism>
<evidence type="ECO:0000256" key="1">
    <source>
        <dbReference type="ARBA" id="ARBA00001933"/>
    </source>
</evidence>
<evidence type="ECO:0000313" key="4">
    <source>
        <dbReference type="EMBL" id="HEU97376.1"/>
    </source>
</evidence>
<dbReference type="InterPro" id="IPR015424">
    <property type="entry name" value="PyrdxlP-dep_Trfase"/>
</dbReference>
<dbReference type="PIRSF" id="PIRSF001434">
    <property type="entry name" value="CGS"/>
    <property type="match status" value="1"/>
</dbReference>
<evidence type="ECO:0000256" key="3">
    <source>
        <dbReference type="ARBA" id="ARBA00022898"/>
    </source>
</evidence>
<keyword evidence="3" id="KW-0663">Pyridoxal phosphate</keyword>
<dbReference type="SUPFAM" id="SSF53383">
    <property type="entry name" value="PLP-dependent transferases"/>
    <property type="match status" value="1"/>
</dbReference>
<name>A0A7C2UQZ6_9CREN</name>
<dbReference type="GO" id="GO:0004123">
    <property type="term" value="F:cystathionine gamma-lyase activity"/>
    <property type="evidence" value="ECO:0007669"/>
    <property type="project" value="TreeGrafter"/>
</dbReference>
<comment type="similarity">
    <text evidence="2">Belongs to the trans-sulfuration enzymes family.</text>
</comment>
<dbReference type="Gene3D" id="3.40.640.10">
    <property type="entry name" value="Type I PLP-dependent aspartate aminotransferase-like (Major domain)"/>
    <property type="match status" value="1"/>
</dbReference>
<protein>
    <submittedName>
        <fullName evidence="4">Cystathionine gamma-synthase family protein</fullName>
    </submittedName>
</protein>
<dbReference type="GO" id="GO:0019346">
    <property type="term" value="P:transsulfuration"/>
    <property type="evidence" value="ECO:0007669"/>
    <property type="project" value="InterPro"/>
</dbReference>
<reference evidence="4" key="1">
    <citation type="journal article" date="2020" name="mSystems">
        <title>Genome- and Community-Level Interaction Insights into Carbon Utilization and Element Cycling Functions of Hydrothermarchaeota in Hydrothermal Sediment.</title>
        <authorList>
            <person name="Zhou Z."/>
            <person name="Liu Y."/>
            <person name="Xu W."/>
            <person name="Pan J."/>
            <person name="Luo Z.H."/>
            <person name="Li M."/>
        </authorList>
    </citation>
    <scope>NUCLEOTIDE SEQUENCE [LARGE SCALE GENOMIC DNA]</scope>
    <source>
        <strain evidence="4">SpSt-1259</strain>
    </source>
</reference>
<dbReference type="CDD" id="cd00614">
    <property type="entry name" value="CGS_like"/>
    <property type="match status" value="1"/>
</dbReference>
<dbReference type="Pfam" id="PF01053">
    <property type="entry name" value="Cys_Met_Meta_PP"/>
    <property type="match status" value="1"/>
</dbReference>
<dbReference type="PANTHER" id="PTHR11808">
    <property type="entry name" value="TRANS-SULFURATION ENZYME FAMILY MEMBER"/>
    <property type="match status" value="1"/>
</dbReference>
<dbReference type="EMBL" id="DSFE01000021">
    <property type="protein sequence ID" value="HEU97376.1"/>
    <property type="molecule type" value="Genomic_DNA"/>
</dbReference>
<gene>
    <name evidence="4" type="ORF">ENO36_00770</name>
</gene>
<dbReference type="Proteomes" id="UP000885664">
    <property type="component" value="Unassembled WGS sequence"/>
</dbReference>
<proteinExistence type="inferred from homology"/>
<dbReference type="GO" id="GO:0005737">
    <property type="term" value="C:cytoplasm"/>
    <property type="evidence" value="ECO:0007669"/>
    <property type="project" value="TreeGrafter"/>
</dbReference>
<dbReference type="InterPro" id="IPR015421">
    <property type="entry name" value="PyrdxlP-dep_Trfase_major"/>
</dbReference>